<sequence length="460" mass="48163">MKTSRITSAALLATTALLSACAQLPTGGSSAPLALGDTARGELTSNSPVNLKDGSRYQTFRLTLAADEVVRLTLAGALQGELSLHGPAGDFIGSSLGRPGYGYRSDEVVLTRRADEAGTYVLAVSGGDSDAFGPFRVSAMKVETRQGGAVVPGDEITGWLDGATNRYTLTVEDAGLFHIAQRSHELDAYLKLAGDGIQTQDDDSGGGLDARISTVLSPGEYSIETGWAQTQASGSYTLSVQRLPLPTDDALQLGGELLSGAPVTGWAAGAPLDYQLAVTQLSSVVIDMRSAQIDSYLELSGAGIFFMDDDSGPGGRGLDARIEALLPPGEYQLQAADIGGEGGLFTLLAQVTPVNLPQRLRGLPVLRDGSRHEANLAQGQRDEYRLVIAHAGRYQLDMQSQALDAALTLYSADMGAADDDSGGGLDARLDLTLEAGEYLLVAQSYDDTGAGSYSLNIQRR</sequence>
<accession>A0ABT0E5W8</accession>
<dbReference type="EMBL" id="JALKII010000002">
    <property type="protein sequence ID" value="MCK0537214.1"/>
    <property type="molecule type" value="Genomic_DNA"/>
</dbReference>
<protein>
    <recommendedName>
        <fullName evidence="4">ABC transporter substrate-binding protein</fullName>
    </recommendedName>
</protein>
<feature type="signal peptide" evidence="1">
    <location>
        <begin position="1"/>
        <end position="22"/>
    </location>
</feature>
<organism evidence="2 3">
    <name type="scientific">Alcanivorax quisquiliarum</name>
    <dbReference type="NCBI Taxonomy" id="2933565"/>
    <lineage>
        <taxon>Bacteria</taxon>
        <taxon>Pseudomonadati</taxon>
        <taxon>Pseudomonadota</taxon>
        <taxon>Gammaproteobacteria</taxon>
        <taxon>Oceanospirillales</taxon>
        <taxon>Alcanivoracaceae</taxon>
        <taxon>Alcanivorax</taxon>
    </lineage>
</organism>
<comment type="caution">
    <text evidence="2">The sequence shown here is derived from an EMBL/GenBank/DDBJ whole genome shotgun (WGS) entry which is preliminary data.</text>
</comment>
<dbReference type="Proteomes" id="UP001165524">
    <property type="component" value="Unassembled WGS sequence"/>
</dbReference>
<feature type="chain" id="PRO_5046780502" description="ABC transporter substrate-binding protein" evidence="1">
    <location>
        <begin position="23"/>
        <end position="460"/>
    </location>
</feature>
<proteinExistence type="predicted"/>
<evidence type="ECO:0000313" key="2">
    <source>
        <dbReference type="EMBL" id="MCK0537214.1"/>
    </source>
</evidence>
<name>A0ABT0E5W8_9GAMM</name>
<keyword evidence="3" id="KW-1185">Reference proteome</keyword>
<reference evidence="2" key="1">
    <citation type="submission" date="2022-04" db="EMBL/GenBank/DDBJ databases">
        <title>Alcanivorax sp. CY1518 draft genome sequence.</title>
        <authorList>
            <person name="Zhao G."/>
            <person name="An M."/>
        </authorList>
    </citation>
    <scope>NUCLEOTIDE SEQUENCE</scope>
    <source>
        <strain evidence="2">CY1518</strain>
    </source>
</reference>
<keyword evidence="1" id="KW-0732">Signal</keyword>
<dbReference type="Gene3D" id="2.60.120.380">
    <property type="match status" value="1"/>
</dbReference>
<gene>
    <name evidence="2" type="ORF">MU846_05770</name>
</gene>
<evidence type="ECO:0008006" key="4">
    <source>
        <dbReference type="Google" id="ProtNLM"/>
    </source>
</evidence>
<dbReference type="RefSeq" id="WP_246950106.1">
    <property type="nucleotide sequence ID" value="NZ_JALKII010000002.1"/>
</dbReference>
<dbReference type="PROSITE" id="PS51257">
    <property type="entry name" value="PROKAR_LIPOPROTEIN"/>
    <property type="match status" value="1"/>
</dbReference>
<evidence type="ECO:0000256" key="1">
    <source>
        <dbReference type="SAM" id="SignalP"/>
    </source>
</evidence>
<evidence type="ECO:0000313" key="3">
    <source>
        <dbReference type="Proteomes" id="UP001165524"/>
    </source>
</evidence>